<proteinExistence type="predicted"/>
<dbReference type="Proteomes" id="UP001630127">
    <property type="component" value="Unassembled WGS sequence"/>
</dbReference>
<comment type="caution">
    <text evidence="1">The sequence shown here is derived from an EMBL/GenBank/DDBJ whole genome shotgun (WGS) entry which is preliminary data.</text>
</comment>
<accession>A0ABD2ZH09</accession>
<protein>
    <submittedName>
        <fullName evidence="1">Uncharacterized protein</fullName>
    </submittedName>
</protein>
<sequence>MHKETRNVCVRTKKGKEKASSLGVDQPFTILSSNDDLLYSPKLSFSPLRCNSKYEGSKSTNKLVKSGNELIKGMCKFNRSKFQIQVKEDKARSMDLAIEVTNDLNLDDLEPKMYLMEFLSETYR</sequence>
<dbReference type="EMBL" id="JBJUIK010000009">
    <property type="protein sequence ID" value="KAL3518750.1"/>
    <property type="molecule type" value="Genomic_DNA"/>
</dbReference>
<evidence type="ECO:0000313" key="2">
    <source>
        <dbReference type="Proteomes" id="UP001630127"/>
    </source>
</evidence>
<reference evidence="1 2" key="1">
    <citation type="submission" date="2024-11" db="EMBL/GenBank/DDBJ databases">
        <title>A near-complete genome assembly of Cinchona calisaya.</title>
        <authorList>
            <person name="Lian D.C."/>
            <person name="Zhao X.W."/>
            <person name="Wei L."/>
        </authorList>
    </citation>
    <scope>NUCLEOTIDE SEQUENCE [LARGE SCALE GENOMIC DNA]</scope>
    <source>
        <tissue evidence="1">Nenye</tissue>
    </source>
</reference>
<evidence type="ECO:0000313" key="1">
    <source>
        <dbReference type="EMBL" id="KAL3518750.1"/>
    </source>
</evidence>
<name>A0ABD2ZH09_9GENT</name>
<gene>
    <name evidence="1" type="ORF">ACH5RR_021339</name>
</gene>
<keyword evidence="2" id="KW-1185">Reference proteome</keyword>
<dbReference type="AlphaFoldDB" id="A0ABD2ZH09"/>
<organism evidence="1 2">
    <name type="scientific">Cinchona calisaya</name>
    <dbReference type="NCBI Taxonomy" id="153742"/>
    <lineage>
        <taxon>Eukaryota</taxon>
        <taxon>Viridiplantae</taxon>
        <taxon>Streptophyta</taxon>
        <taxon>Embryophyta</taxon>
        <taxon>Tracheophyta</taxon>
        <taxon>Spermatophyta</taxon>
        <taxon>Magnoliopsida</taxon>
        <taxon>eudicotyledons</taxon>
        <taxon>Gunneridae</taxon>
        <taxon>Pentapetalae</taxon>
        <taxon>asterids</taxon>
        <taxon>lamiids</taxon>
        <taxon>Gentianales</taxon>
        <taxon>Rubiaceae</taxon>
        <taxon>Cinchonoideae</taxon>
        <taxon>Cinchoneae</taxon>
        <taxon>Cinchona</taxon>
    </lineage>
</organism>